<feature type="transmembrane region" description="Helical" evidence="12">
    <location>
        <begin position="20"/>
        <end position="42"/>
    </location>
</feature>
<dbReference type="Gene3D" id="3.30.565.10">
    <property type="entry name" value="Histidine kinase-like ATPase, C-terminal domain"/>
    <property type="match status" value="1"/>
</dbReference>
<evidence type="ECO:0000256" key="1">
    <source>
        <dbReference type="ARBA" id="ARBA00000085"/>
    </source>
</evidence>
<dbReference type="InterPro" id="IPR004358">
    <property type="entry name" value="Sig_transdc_His_kin-like_C"/>
</dbReference>
<dbReference type="GO" id="GO:0000155">
    <property type="term" value="F:phosphorelay sensor kinase activity"/>
    <property type="evidence" value="ECO:0007669"/>
    <property type="project" value="InterPro"/>
</dbReference>
<dbReference type="SUPFAM" id="SSF47384">
    <property type="entry name" value="Homodimeric domain of signal transducing histidine kinase"/>
    <property type="match status" value="1"/>
</dbReference>
<protein>
    <recommendedName>
        <fullName evidence="3">histidine kinase</fullName>
        <ecNumber evidence="3">2.7.13.3</ecNumber>
    </recommendedName>
</protein>
<dbReference type="Pfam" id="PF02518">
    <property type="entry name" value="HATPase_c"/>
    <property type="match status" value="1"/>
</dbReference>
<feature type="transmembrane region" description="Helical" evidence="12">
    <location>
        <begin position="182"/>
        <end position="204"/>
    </location>
</feature>
<comment type="caution">
    <text evidence="15">The sequence shown here is derived from an EMBL/GenBank/DDBJ whole genome shotgun (WGS) entry which is preliminary data.</text>
</comment>
<keyword evidence="6" id="KW-0808">Transferase</keyword>
<evidence type="ECO:0000256" key="2">
    <source>
        <dbReference type="ARBA" id="ARBA00004651"/>
    </source>
</evidence>
<evidence type="ECO:0000259" key="13">
    <source>
        <dbReference type="PROSITE" id="PS50109"/>
    </source>
</evidence>
<reference evidence="15 16" key="1">
    <citation type="submission" date="2018-07" db="EMBL/GenBank/DDBJ databases">
        <title>Genomic Encyclopedia of Type Strains, Phase III (KMG-III): the genomes of soil and plant-associated and newly described type strains.</title>
        <authorList>
            <person name="Whitman W."/>
        </authorList>
    </citation>
    <scope>NUCLEOTIDE SEQUENCE [LARGE SCALE GENOMIC DNA]</scope>
    <source>
        <strain evidence="15 16">CECT 7506</strain>
    </source>
</reference>
<feature type="domain" description="HAMP" evidence="14">
    <location>
        <begin position="205"/>
        <end position="258"/>
    </location>
</feature>
<dbReference type="Proteomes" id="UP000252415">
    <property type="component" value="Unassembled WGS sequence"/>
</dbReference>
<name>A0A368VIU3_9BACL</name>
<dbReference type="InterPro" id="IPR003594">
    <property type="entry name" value="HATPase_dom"/>
</dbReference>
<dbReference type="SMART" id="SM00387">
    <property type="entry name" value="HATPase_c"/>
    <property type="match status" value="1"/>
</dbReference>
<dbReference type="SUPFAM" id="SSF55874">
    <property type="entry name" value="ATPase domain of HSP90 chaperone/DNA topoisomerase II/histidine kinase"/>
    <property type="match status" value="1"/>
</dbReference>
<dbReference type="Gene3D" id="6.10.340.10">
    <property type="match status" value="1"/>
</dbReference>
<keyword evidence="16" id="KW-1185">Reference proteome</keyword>
<dbReference type="Gene3D" id="1.10.287.130">
    <property type="match status" value="1"/>
</dbReference>
<dbReference type="RefSeq" id="WP_114384080.1">
    <property type="nucleotide sequence ID" value="NZ_QPJD01000027.1"/>
</dbReference>
<dbReference type="SMART" id="SM00388">
    <property type="entry name" value="HisKA"/>
    <property type="match status" value="1"/>
</dbReference>
<keyword evidence="7" id="KW-0547">Nucleotide-binding</keyword>
<dbReference type="InterPro" id="IPR003660">
    <property type="entry name" value="HAMP_dom"/>
</dbReference>
<evidence type="ECO:0000313" key="16">
    <source>
        <dbReference type="Proteomes" id="UP000252415"/>
    </source>
</evidence>
<dbReference type="EMBL" id="QPJD01000027">
    <property type="protein sequence ID" value="RCW41131.1"/>
    <property type="molecule type" value="Genomic_DNA"/>
</dbReference>
<evidence type="ECO:0000256" key="7">
    <source>
        <dbReference type="ARBA" id="ARBA00022741"/>
    </source>
</evidence>
<evidence type="ECO:0000256" key="4">
    <source>
        <dbReference type="ARBA" id="ARBA00022475"/>
    </source>
</evidence>
<dbReference type="InterPro" id="IPR003661">
    <property type="entry name" value="HisK_dim/P_dom"/>
</dbReference>
<organism evidence="15 16">
    <name type="scientific">Paenibacillus prosopidis</name>
    <dbReference type="NCBI Taxonomy" id="630520"/>
    <lineage>
        <taxon>Bacteria</taxon>
        <taxon>Bacillati</taxon>
        <taxon>Bacillota</taxon>
        <taxon>Bacilli</taxon>
        <taxon>Bacillales</taxon>
        <taxon>Paenibacillaceae</taxon>
        <taxon>Paenibacillus</taxon>
    </lineage>
</organism>
<dbReference type="FunFam" id="1.10.287.130:FF:000001">
    <property type="entry name" value="Two-component sensor histidine kinase"/>
    <property type="match status" value="1"/>
</dbReference>
<evidence type="ECO:0000256" key="3">
    <source>
        <dbReference type="ARBA" id="ARBA00012438"/>
    </source>
</evidence>
<keyword evidence="5" id="KW-0597">Phosphoprotein</keyword>
<dbReference type="InterPro" id="IPR050351">
    <property type="entry name" value="BphY/WalK/GraS-like"/>
</dbReference>
<dbReference type="PRINTS" id="PR00344">
    <property type="entry name" value="BCTRLSENSOR"/>
</dbReference>
<keyword evidence="8 15" id="KW-0418">Kinase</keyword>
<evidence type="ECO:0000256" key="6">
    <source>
        <dbReference type="ARBA" id="ARBA00022679"/>
    </source>
</evidence>
<dbReference type="CDD" id="cd00082">
    <property type="entry name" value="HisKA"/>
    <property type="match status" value="1"/>
</dbReference>
<keyword evidence="12" id="KW-1133">Transmembrane helix</keyword>
<dbReference type="GO" id="GO:0004721">
    <property type="term" value="F:phosphoprotein phosphatase activity"/>
    <property type="evidence" value="ECO:0007669"/>
    <property type="project" value="TreeGrafter"/>
</dbReference>
<evidence type="ECO:0000256" key="8">
    <source>
        <dbReference type="ARBA" id="ARBA00022777"/>
    </source>
</evidence>
<evidence type="ECO:0000256" key="5">
    <source>
        <dbReference type="ARBA" id="ARBA00022553"/>
    </source>
</evidence>
<comment type="catalytic activity">
    <reaction evidence="1">
        <text>ATP + protein L-histidine = ADP + protein N-phospho-L-histidine.</text>
        <dbReference type="EC" id="2.7.13.3"/>
    </reaction>
</comment>
<dbReference type="PROSITE" id="PS50109">
    <property type="entry name" value="HIS_KIN"/>
    <property type="match status" value="1"/>
</dbReference>
<evidence type="ECO:0000313" key="15">
    <source>
        <dbReference type="EMBL" id="RCW41131.1"/>
    </source>
</evidence>
<dbReference type="GO" id="GO:0005886">
    <property type="term" value="C:plasma membrane"/>
    <property type="evidence" value="ECO:0007669"/>
    <property type="project" value="UniProtKB-SubCell"/>
</dbReference>
<feature type="domain" description="Histidine kinase" evidence="13">
    <location>
        <begin position="273"/>
        <end position="487"/>
    </location>
</feature>
<dbReference type="CDD" id="cd06225">
    <property type="entry name" value="HAMP"/>
    <property type="match status" value="1"/>
</dbReference>
<keyword evidence="4" id="KW-1003">Cell membrane</keyword>
<sequence length="487" mass="55038">MKARSRFCRRVEPHSLGFQLLSRSILIMAGLFILIGVFQYFMMQQFSYDKKEWGIQSQIRSVSPEIWIQWKEDSSRGKDDVAAIKSLQNNVATIAFIEENGNVSDLYVNPGYPLPVPRLSKQEYREIFETGKMTDGYKIIRDEKNNLQMVICLLVGPADAEWGIVQATVDLKEMLALQRNSLTIYVIGSLIALIVGMLIFRPVLQRTMVPLSRMVNTVERIHSGNLDERLPNKQGPVEIDRLAVAFNGMLKRIETSFAMEKEIQAQMRRFVADASHELRTPLTSIQGFLEVLLEGGADKPDQLQIALESMYSESERLNKLVGDLLALARMERSPDVRMNPGNLGELIRQMEPQLQMIAGARRIRFDLIDDPAIAVDTDKIKQVILNLFQNAVQQTDPMKGNIRISLEKSAGEIRLSVQDNGFGIKEIHLPHIFERFFRGEPSRARKYGGAGLGLSITKSIVELHGGRIEVESREGKGALFRVCLPLK</sequence>
<keyword evidence="9" id="KW-0067">ATP-binding</keyword>
<dbReference type="Pfam" id="PF00512">
    <property type="entry name" value="HisKA"/>
    <property type="match status" value="1"/>
</dbReference>
<evidence type="ECO:0000256" key="9">
    <source>
        <dbReference type="ARBA" id="ARBA00022840"/>
    </source>
</evidence>
<dbReference type="InterPro" id="IPR036890">
    <property type="entry name" value="HATPase_C_sf"/>
</dbReference>
<dbReference type="OrthoDB" id="335833at2"/>
<evidence type="ECO:0000259" key="14">
    <source>
        <dbReference type="PROSITE" id="PS50885"/>
    </source>
</evidence>
<dbReference type="AlphaFoldDB" id="A0A368VIU3"/>
<evidence type="ECO:0000256" key="10">
    <source>
        <dbReference type="ARBA" id="ARBA00023012"/>
    </source>
</evidence>
<dbReference type="GO" id="GO:0016036">
    <property type="term" value="P:cellular response to phosphate starvation"/>
    <property type="evidence" value="ECO:0007669"/>
    <property type="project" value="TreeGrafter"/>
</dbReference>
<dbReference type="InterPro" id="IPR005467">
    <property type="entry name" value="His_kinase_dom"/>
</dbReference>
<dbReference type="FunFam" id="3.30.565.10:FF:000006">
    <property type="entry name" value="Sensor histidine kinase WalK"/>
    <property type="match status" value="1"/>
</dbReference>
<comment type="subcellular location">
    <subcellularLocation>
        <location evidence="2">Cell membrane</location>
        <topology evidence="2">Multi-pass membrane protein</topology>
    </subcellularLocation>
</comment>
<dbReference type="Pfam" id="PF00672">
    <property type="entry name" value="HAMP"/>
    <property type="match status" value="1"/>
</dbReference>
<dbReference type="EC" id="2.7.13.3" evidence="3"/>
<keyword evidence="10" id="KW-0902">Two-component regulatory system</keyword>
<dbReference type="PROSITE" id="PS50885">
    <property type="entry name" value="HAMP"/>
    <property type="match status" value="1"/>
</dbReference>
<accession>A0A368VIU3</accession>
<keyword evidence="12" id="KW-0812">Transmembrane</keyword>
<dbReference type="GO" id="GO:0005524">
    <property type="term" value="F:ATP binding"/>
    <property type="evidence" value="ECO:0007669"/>
    <property type="project" value="UniProtKB-KW"/>
</dbReference>
<dbReference type="PANTHER" id="PTHR45453:SF1">
    <property type="entry name" value="PHOSPHATE REGULON SENSOR PROTEIN PHOR"/>
    <property type="match status" value="1"/>
</dbReference>
<dbReference type="CDD" id="cd00075">
    <property type="entry name" value="HATPase"/>
    <property type="match status" value="1"/>
</dbReference>
<dbReference type="SMART" id="SM00304">
    <property type="entry name" value="HAMP"/>
    <property type="match status" value="1"/>
</dbReference>
<keyword evidence="11 12" id="KW-0472">Membrane</keyword>
<proteinExistence type="predicted"/>
<dbReference type="PANTHER" id="PTHR45453">
    <property type="entry name" value="PHOSPHATE REGULON SENSOR PROTEIN PHOR"/>
    <property type="match status" value="1"/>
</dbReference>
<dbReference type="InterPro" id="IPR036097">
    <property type="entry name" value="HisK_dim/P_sf"/>
</dbReference>
<dbReference type="SUPFAM" id="SSF158472">
    <property type="entry name" value="HAMP domain-like"/>
    <property type="match status" value="1"/>
</dbReference>
<evidence type="ECO:0000256" key="11">
    <source>
        <dbReference type="ARBA" id="ARBA00023136"/>
    </source>
</evidence>
<gene>
    <name evidence="15" type="ORF">DFP97_12735</name>
</gene>
<evidence type="ECO:0000256" key="12">
    <source>
        <dbReference type="SAM" id="Phobius"/>
    </source>
</evidence>